<dbReference type="SUPFAM" id="SSF52540">
    <property type="entry name" value="P-loop containing nucleoside triphosphate hydrolases"/>
    <property type="match status" value="1"/>
</dbReference>
<name>A0A3E2N7S0_9FIRM</name>
<dbReference type="Proteomes" id="UP001419084">
    <property type="component" value="Unassembled WGS sequence"/>
</dbReference>
<dbReference type="EMBL" id="QOHO01000070">
    <property type="protein sequence ID" value="RFZ77030.1"/>
    <property type="molecule type" value="Genomic_DNA"/>
</dbReference>
<dbReference type="Gene3D" id="3.40.50.10850">
    <property type="entry name" value="Ntrc-like two-domain protein"/>
    <property type="match status" value="1"/>
</dbReference>
<evidence type="ECO:0000313" key="3">
    <source>
        <dbReference type="Proteomes" id="UP000260680"/>
    </source>
</evidence>
<comment type="caution">
    <text evidence="2">The sequence shown here is derived from an EMBL/GenBank/DDBJ whole genome shotgun (WGS) entry which is preliminary data.</text>
</comment>
<evidence type="ECO:0000313" key="2">
    <source>
        <dbReference type="EMBL" id="RFZ77030.1"/>
    </source>
</evidence>
<evidence type="ECO:0000313" key="1">
    <source>
        <dbReference type="EMBL" id="GLB32098.1"/>
    </source>
</evidence>
<dbReference type="RefSeq" id="WP_117418835.1">
    <property type="nucleotide sequence ID" value="NZ_BRPJ01000086.1"/>
</dbReference>
<protein>
    <submittedName>
        <fullName evidence="1">Chromosome partitioning protein ParA</fullName>
    </submittedName>
</protein>
<dbReference type="AlphaFoldDB" id="A0A3E2N7S0"/>
<reference evidence="1 4" key="2">
    <citation type="journal article" date="2024" name="Int. J. Syst. Evol. Microbiol.">
        <title>Lacrimispora brassicae sp. nov. isolated from fermented cabbage, and proposal of Clostridium indicum Gundawar et al. 2019 and Clostridium methoxybenzovorans Mechichi et al. 1999 as heterotypic synonyms of Lacrimispora amygdalina (Parshina et al. 2003) Haas and Blanchard 2020 and Lacrimispora indolis (McClung and McCoy 1957) Haas and Blanchard 2020, respectively.</title>
        <authorList>
            <person name="Kobayashi H."/>
            <person name="Tanizawa Y."/>
            <person name="Sakamoto M."/>
            <person name="Ohkuma M."/>
            <person name="Tohno M."/>
        </authorList>
    </citation>
    <scope>NUCLEOTIDE SEQUENCE [LARGE SCALE GENOMIC DNA]</scope>
    <source>
        <strain evidence="1 4">DSM 12857</strain>
    </source>
</reference>
<dbReference type="InterPro" id="IPR027417">
    <property type="entry name" value="P-loop_NTPase"/>
</dbReference>
<reference evidence="2 3" key="1">
    <citation type="submission" date="2018-07" db="EMBL/GenBank/DDBJ databases">
        <title>New species, Clostridium PI-S10-A1B.</title>
        <authorList>
            <person name="Krishna G."/>
            <person name="Summeta K."/>
            <person name="Shikha S."/>
            <person name="Prabhu P.B."/>
            <person name="Suresh K."/>
        </authorList>
    </citation>
    <scope>NUCLEOTIDE SEQUENCE [LARGE SCALE GENOMIC DNA]</scope>
    <source>
        <strain evidence="2 3">PI-S10-A1B</strain>
    </source>
</reference>
<gene>
    <name evidence="2" type="ORF">DS742_20555</name>
    <name evidence="1" type="ORF">LAD12857_40210</name>
</gene>
<evidence type="ECO:0000313" key="4">
    <source>
        <dbReference type="Proteomes" id="UP001419084"/>
    </source>
</evidence>
<dbReference type="Gene3D" id="3.40.50.300">
    <property type="entry name" value="P-loop containing nucleotide triphosphate hydrolases"/>
    <property type="match status" value="1"/>
</dbReference>
<dbReference type="EMBL" id="BRPJ01000086">
    <property type="protein sequence ID" value="GLB32098.1"/>
    <property type="molecule type" value="Genomic_DNA"/>
</dbReference>
<sequence>MNKRITAIYDADSAFGEQFAEFVNDKERVPISIVSFTSLKELNNYSSDHGIELLLISSGVSNEEIEQIGADRVVLLSEEKMIPFGEPYPCVYKYQAADHLLREIMEEYCVASEDKGYTVVSERSRVVGVYSPVNRCLKTSFSLAMAQLLSRDLKVLYLNLEDCSGLAGLTGEAYERGMSDLFYYYRQGTFSFSRLGAAIYTWGDLDYVPPVQYPEDLAFVSSQEIAGLIRQISEQSTYGTIILDLGQMGKRAADVLEVCDGIYMPVKEDCVSAAKVEEFETYLAASGHDAMLKRIQKIKLPYHCTFGRRDNYLDQLLWSELGDFTRQLLRKQP</sequence>
<dbReference type="OrthoDB" id="9777019at2"/>
<accession>A0A3E2N7S0</accession>
<keyword evidence="4" id="KW-1185">Reference proteome</keyword>
<organism evidence="2 3">
    <name type="scientific">Lacrimispora amygdalina</name>
    <dbReference type="NCBI Taxonomy" id="253257"/>
    <lineage>
        <taxon>Bacteria</taxon>
        <taxon>Bacillati</taxon>
        <taxon>Bacillota</taxon>
        <taxon>Clostridia</taxon>
        <taxon>Lachnospirales</taxon>
        <taxon>Lachnospiraceae</taxon>
        <taxon>Lacrimispora</taxon>
    </lineage>
</organism>
<proteinExistence type="predicted"/>
<dbReference type="Proteomes" id="UP000260680">
    <property type="component" value="Unassembled WGS sequence"/>
</dbReference>